<dbReference type="AlphaFoldDB" id="A0A835D351"/>
<keyword evidence="2" id="KW-1133">Transmembrane helix</keyword>
<dbReference type="OMA" id="NERWNNK"/>
<protein>
    <submittedName>
        <fullName evidence="3">Uncharacterized protein</fullName>
    </submittedName>
</protein>
<dbReference type="InterPro" id="IPR040304">
    <property type="entry name" value="ATG8-IP-1/2"/>
</dbReference>
<feature type="transmembrane region" description="Helical" evidence="2">
    <location>
        <begin position="243"/>
        <end position="261"/>
    </location>
</feature>
<dbReference type="Proteomes" id="UP000655225">
    <property type="component" value="Unassembled WGS sequence"/>
</dbReference>
<organism evidence="3 4">
    <name type="scientific">Tetracentron sinense</name>
    <name type="common">Spur-leaf</name>
    <dbReference type="NCBI Taxonomy" id="13715"/>
    <lineage>
        <taxon>Eukaryota</taxon>
        <taxon>Viridiplantae</taxon>
        <taxon>Streptophyta</taxon>
        <taxon>Embryophyta</taxon>
        <taxon>Tracheophyta</taxon>
        <taxon>Spermatophyta</taxon>
        <taxon>Magnoliopsida</taxon>
        <taxon>Trochodendrales</taxon>
        <taxon>Trochodendraceae</taxon>
        <taxon>Tetracentron</taxon>
    </lineage>
</organism>
<proteinExistence type="predicted"/>
<dbReference type="PANTHER" id="PTHR34797">
    <property type="entry name" value="ATG8-INTERACTING PROTEIN 2"/>
    <property type="match status" value="1"/>
</dbReference>
<dbReference type="PANTHER" id="PTHR34797:SF1">
    <property type="entry name" value="ATG8-INTERACTING PROTEIN 2"/>
    <property type="match status" value="1"/>
</dbReference>
<feature type="compositionally biased region" description="Low complexity" evidence="1">
    <location>
        <begin position="192"/>
        <end position="208"/>
    </location>
</feature>
<feature type="compositionally biased region" description="Basic and acidic residues" evidence="1">
    <location>
        <begin position="1"/>
        <end position="12"/>
    </location>
</feature>
<dbReference type="OrthoDB" id="604034at2759"/>
<evidence type="ECO:0000313" key="3">
    <source>
        <dbReference type="EMBL" id="KAF8379541.1"/>
    </source>
</evidence>
<gene>
    <name evidence="3" type="ORF">HHK36_028980</name>
</gene>
<evidence type="ECO:0000313" key="4">
    <source>
        <dbReference type="Proteomes" id="UP000655225"/>
    </source>
</evidence>
<evidence type="ECO:0000256" key="2">
    <source>
        <dbReference type="SAM" id="Phobius"/>
    </source>
</evidence>
<comment type="caution">
    <text evidence="3">The sequence shown here is derived from an EMBL/GenBank/DDBJ whole genome shotgun (WGS) entry which is preliminary data.</text>
</comment>
<keyword evidence="4" id="KW-1185">Reference proteome</keyword>
<keyword evidence="2" id="KW-0812">Transmembrane</keyword>
<accession>A0A835D351</accession>
<keyword evidence="2" id="KW-0472">Membrane</keyword>
<feature type="region of interest" description="Disordered" evidence="1">
    <location>
        <begin position="1"/>
        <end position="20"/>
    </location>
</feature>
<feature type="region of interest" description="Disordered" evidence="1">
    <location>
        <begin position="177"/>
        <end position="211"/>
    </location>
</feature>
<name>A0A835D351_TETSI</name>
<sequence>MAEDEKNGEETTSRGNDWEVVSLTASTYAAAPGPKAFESNDDEKGDQFGEDEKKTSRAMFMSGHFVFPPSQHENLPLEADHSEIHELVDERVIPNEVSGLDVKDMDRSERKNEENWNSKGLTIPDEFPGIQFFDELGNRLSVSGSEFEEGINLVDKEQSMYSAAKFSSFDSEADISGSTMCDENTDIPELTDISQQSPDSPSDISKSPKLTKEDKYVGSSIPCKAWWNRQAASLYAHVKEANAFWSVFVAAALMGLVILGHRWQQERWQKMSEMLGRISRFKDVIVGGHRWGSVIRGTSSTEH</sequence>
<evidence type="ECO:0000256" key="1">
    <source>
        <dbReference type="SAM" id="MobiDB-lite"/>
    </source>
</evidence>
<reference evidence="3 4" key="1">
    <citation type="submission" date="2020-04" db="EMBL/GenBank/DDBJ databases">
        <title>Plant Genome Project.</title>
        <authorList>
            <person name="Zhang R.-G."/>
        </authorList>
    </citation>
    <scope>NUCLEOTIDE SEQUENCE [LARGE SCALE GENOMIC DNA]</scope>
    <source>
        <strain evidence="3">YNK0</strain>
        <tissue evidence="3">Leaf</tissue>
    </source>
</reference>
<dbReference type="EMBL" id="JABCRI010000022">
    <property type="protein sequence ID" value="KAF8379541.1"/>
    <property type="molecule type" value="Genomic_DNA"/>
</dbReference>
<feature type="region of interest" description="Disordered" evidence="1">
    <location>
        <begin position="29"/>
        <end position="53"/>
    </location>
</feature>